<reference evidence="3" key="1">
    <citation type="submission" date="2017-04" db="EMBL/GenBank/DDBJ databases">
        <authorList>
            <person name="Varghese N."/>
            <person name="Submissions S."/>
        </authorList>
    </citation>
    <scope>NUCLEOTIDE SEQUENCE [LARGE SCALE GENOMIC DNA]</scope>
    <source>
        <strain evidence="3">RKEM611</strain>
    </source>
</reference>
<keyword evidence="1" id="KW-0732">Signal</keyword>
<organism evidence="2 3">
    <name type="scientific">Pseudobacteriovorax antillogorgiicola</name>
    <dbReference type="NCBI Taxonomy" id="1513793"/>
    <lineage>
        <taxon>Bacteria</taxon>
        <taxon>Pseudomonadati</taxon>
        <taxon>Bdellovibrionota</taxon>
        <taxon>Oligoflexia</taxon>
        <taxon>Oligoflexales</taxon>
        <taxon>Pseudobacteriovoracaceae</taxon>
        <taxon>Pseudobacteriovorax</taxon>
    </lineage>
</organism>
<dbReference type="Proteomes" id="UP000192907">
    <property type="component" value="Unassembled WGS sequence"/>
</dbReference>
<dbReference type="OrthoDB" id="9995548at2"/>
<gene>
    <name evidence="2" type="ORF">SAMN06296036_11757</name>
</gene>
<protein>
    <recommendedName>
        <fullName evidence="4">Outer membrane protein beta-barrel domain-containing protein</fullName>
    </recommendedName>
</protein>
<evidence type="ECO:0008006" key="4">
    <source>
        <dbReference type="Google" id="ProtNLM"/>
    </source>
</evidence>
<evidence type="ECO:0000313" key="2">
    <source>
        <dbReference type="EMBL" id="SMF54911.1"/>
    </source>
</evidence>
<evidence type="ECO:0000256" key="1">
    <source>
        <dbReference type="SAM" id="SignalP"/>
    </source>
</evidence>
<dbReference type="AlphaFoldDB" id="A0A1Y6CBN1"/>
<sequence length="204" mass="22250">MFRVVTIAATLLLSIPSFAQSHSAIDSARSSYGKNLFFDQSFLAFYGRITKSGDESVFGAREATWTGSGIRDGIGIEMYKFIHLAFYHTHIDQESKGGALEHFNGSELSGEVTFSFSSPMGNLGFGAGVFGGQVNMQNVDKTSRFAGTGRVTNISWNYFLTSSLSLMLRVERADGNYSQSSGDTGVESFEMTRDGFAAGFKLWL</sequence>
<keyword evidence="3" id="KW-1185">Reference proteome</keyword>
<name>A0A1Y6CBN1_9BACT</name>
<feature type="chain" id="PRO_5013006467" description="Outer membrane protein beta-barrel domain-containing protein" evidence="1">
    <location>
        <begin position="20"/>
        <end position="204"/>
    </location>
</feature>
<proteinExistence type="predicted"/>
<accession>A0A1Y6CBN1</accession>
<feature type="signal peptide" evidence="1">
    <location>
        <begin position="1"/>
        <end position="19"/>
    </location>
</feature>
<dbReference type="RefSeq" id="WP_132322112.1">
    <property type="nucleotide sequence ID" value="NZ_SLZT01000017.1"/>
</dbReference>
<evidence type="ECO:0000313" key="3">
    <source>
        <dbReference type="Proteomes" id="UP000192907"/>
    </source>
</evidence>
<dbReference type="EMBL" id="FWZT01000017">
    <property type="protein sequence ID" value="SMF54911.1"/>
    <property type="molecule type" value="Genomic_DNA"/>
</dbReference>